<dbReference type="Gene3D" id="3.30.230.10">
    <property type="match status" value="1"/>
</dbReference>
<dbReference type="AlphaFoldDB" id="A0A3P7F5M3"/>
<evidence type="ECO:0000259" key="1">
    <source>
        <dbReference type="Pfam" id="PF18376"/>
    </source>
</evidence>
<organism evidence="3 4">
    <name type="scientific">Hydatigena taeniaeformis</name>
    <name type="common">Feline tapeworm</name>
    <name type="synonym">Taenia taeniaeformis</name>
    <dbReference type="NCBI Taxonomy" id="6205"/>
    <lineage>
        <taxon>Eukaryota</taxon>
        <taxon>Metazoa</taxon>
        <taxon>Spiralia</taxon>
        <taxon>Lophotrochozoa</taxon>
        <taxon>Platyhelminthes</taxon>
        <taxon>Cestoda</taxon>
        <taxon>Eucestoda</taxon>
        <taxon>Cyclophyllidea</taxon>
        <taxon>Taeniidae</taxon>
        <taxon>Hydatigera</taxon>
    </lineage>
</organism>
<feature type="domain" description="Mvd1 C-terminal" evidence="1">
    <location>
        <begin position="53"/>
        <end position="192"/>
    </location>
</feature>
<dbReference type="GO" id="GO:0004163">
    <property type="term" value="F:diphosphomevalonate decarboxylase activity"/>
    <property type="evidence" value="ECO:0007669"/>
    <property type="project" value="TreeGrafter"/>
</dbReference>
<evidence type="ECO:0000259" key="2">
    <source>
        <dbReference type="Pfam" id="PF22700"/>
    </source>
</evidence>
<dbReference type="SUPFAM" id="SSF55060">
    <property type="entry name" value="GHMP Kinase, C-terminal domain"/>
    <property type="match status" value="1"/>
</dbReference>
<dbReference type="Pfam" id="PF22700">
    <property type="entry name" value="MVD-like_N"/>
    <property type="match status" value="1"/>
</dbReference>
<dbReference type="InterPro" id="IPR036554">
    <property type="entry name" value="GHMP_kinase_C_sf"/>
</dbReference>
<dbReference type="InterPro" id="IPR014721">
    <property type="entry name" value="Ribsml_uS5_D2-typ_fold_subgr"/>
</dbReference>
<dbReference type="Gene3D" id="3.30.70.890">
    <property type="entry name" value="GHMP kinase, C-terminal domain"/>
    <property type="match status" value="1"/>
</dbReference>
<dbReference type="EMBL" id="UYWX01020319">
    <property type="protein sequence ID" value="VDM30991.1"/>
    <property type="molecule type" value="Genomic_DNA"/>
</dbReference>
<dbReference type="InterPro" id="IPR053859">
    <property type="entry name" value="MVD-like_N"/>
</dbReference>
<dbReference type="Pfam" id="PF18376">
    <property type="entry name" value="MDD_C"/>
    <property type="match status" value="1"/>
</dbReference>
<dbReference type="GO" id="GO:0005829">
    <property type="term" value="C:cytosol"/>
    <property type="evidence" value="ECO:0007669"/>
    <property type="project" value="TreeGrafter"/>
</dbReference>
<dbReference type="OrthoDB" id="10253702at2759"/>
<feature type="domain" description="Diphosphomevalonate decarboxylase-like N-terminal" evidence="2">
    <location>
        <begin position="7"/>
        <end position="32"/>
    </location>
</feature>
<gene>
    <name evidence="3" type="ORF">TTAC_LOCUS6737</name>
</gene>
<dbReference type="GO" id="GO:0019287">
    <property type="term" value="P:isopentenyl diphosphate biosynthetic process, mevalonate pathway"/>
    <property type="evidence" value="ECO:0007669"/>
    <property type="project" value="TreeGrafter"/>
</dbReference>
<accession>A0A3P7F5M3</accession>
<name>A0A3P7F5M3_HYDTA</name>
<dbReference type="PANTHER" id="PTHR10977">
    <property type="entry name" value="DIPHOSPHOMEVALONATE DECARBOXYLASE"/>
    <property type="match status" value="1"/>
</dbReference>
<evidence type="ECO:0000313" key="4">
    <source>
        <dbReference type="Proteomes" id="UP000274429"/>
    </source>
</evidence>
<keyword evidence="4" id="KW-1185">Reference proteome</keyword>
<protein>
    <submittedName>
        <fullName evidence="3">Uncharacterized protein</fullName>
    </submittedName>
</protein>
<sequence length="257" mass="28770">MSFCNGCRRGSGSACRSMFGGFVHWERSRPDSEHVPQSVKQLFPCTHWPELRVLICVISSHHKSVSSREAMLRTVTTSPLYQEARATVVRHRLPRFIDAFGQRDFAALAELTMRESNELHAFCLDSWPPVVYLNSTSFAVMDFVHALNQHMHRYVVAYTFDAGPNAFLLTLADDAPLVLALLAECFGEVEGKRGLSGYGDDSDKKGPHIETHTGHLEVEGIQYSSEVDLSDHRGFLESFPRSGGSIQYVISTEASYR</sequence>
<evidence type="ECO:0000313" key="3">
    <source>
        <dbReference type="EMBL" id="VDM30991.1"/>
    </source>
</evidence>
<proteinExistence type="predicted"/>
<dbReference type="InterPro" id="IPR041431">
    <property type="entry name" value="Mvd1_C"/>
</dbReference>
<dbReference type="Proteomes" id="UP000274429">
    <property type="component" value="Unassembled WGS sequence"/>
</dbReference>
<reference evidence="3 4" key="1">
    <citation type="submission" date="2018-11" db="EMBL/GenBank/DDBJ databases">
        <authorList>
            <consortium name="Pathogen Informatics"/>
        </authorList>
    </citation>
    <scope>NUCLEOTIDE SEQUENCE [LARGE SCALE GENOMIC DNA]</scope>
</reference>
<dbReference type="PANTHER" id="PTHR10977:SF3">
    <property type="entry name" value="DIPHOSPHOMEVALONATE DECARBOXYLASE"/>
    <property type="match status" value="1"/>
</dbReference>